<evidence type="ECO:0000256" key="1">
    <source>
        <dbReference type="SAM" id="MobiDB-lite"/>
    </source>
</evidence>
<dbReference type="Proteomes" id="UP000031838">
    <property type="component" value="Chromosome 1"/>
</dbReference>
<accession>A0A0B6RSR0</accession>
<evidence type="ECO:0008006" key="4">
    <source>
        <dbReference type="Google" id="ProtNLM"/>
    </source>
</evidence>
<sequence>MNQSAPDDPFRPPRSRRRLNPTQYRALRKELLILRSDVERLELAQAGGELRQAVTHFRWLKLLMPGFSGRGALGKSARGLNASLGSLVGQYPLLSSLASAVLAKPVRTLVAKSAGPAIKWGSVGFAVWEAYQIWRGAQRDKASAEALKAGSPPAATGTGTRRDGGGL</sequence>
<keyword evidence="3" id="KW-1185">Reference proteome</keyword>
<dbReference type="KEGG" id="bgp:BGL_1c06790"/>
<dbReference type="OrthoDB" id="9131106at2"/>
<dbReference type="RefSeq" id="WP_042623980.1">
    <property type="nucleotide sequence ID" value="NZ_BSTO01000031.1"/>
</dbReference>
<dbReference type="EMBL" id="CP002580">
    <property type="protein sequence ID" value="AJK45214.1"/>
    <property type="molecule type" value="Genomic_DNA"/>
</dbReference>
<reference evidence="2 3" key="2">
    <citation type="journal article" date="2016" name="Appl. Microbiol. Biotechnol.">
        <title>Mutations improving production and secretion of extracellular lipase by Burkholderia glumae PG1.</title>
        <authorList>
            <person name="Knapp A."/>
            <person name="Voget S."/>
            <person name="Gao R."/>
            <person name="Zaburannyi N."/>
            <person name="Krysciak D."/>
            <person name="Breuer M."/>
            <person name="Hauer B."/>
            <person name="Streit W.R."/>
            <person name="Muller R."/>
            <person name="Daniel R."/>
            <person name="Jaeger K.E."/>
        </authorList>
    </citation>
    <scope>NUCLEOTIDE SEQUENCE [LARGE SCALE GENOMIC DNA]</scope>
    <source>
        <strain evidence="2 3">PG1</strain>
    </source>
</reference>
<gene>
    <name evidence="2" type="ORF">BGL_1c06790</name>
</gene>
<reference evidence="3" key="1">
    <citation type="submission" date="2011-03" db="EMBL/GenBank/DDBJ databases">
        <authorList>
            <person name="Voget S."/>
            <person name="Streit W.R."/>
            <person name="Jaeger K.E."/>
            <person name="Daniel R."/>
        </authorList>
    </citation>
    <scope>NUCLEOTIDE SEQUENCE [LARGE SCALE GENOMIC DNA]</scope>
    <source>
        <strain evidence="3">PG1</strain>
    </source>
</reference>
<name>A0A0B6RSR0_BURPL</name>
<evidence type="ECO:0000313" key="3">
    <source>
        <dbReference type="Proteomes" id="UP000031838"/>
    </source>
</evidence>
<feature type="region of interest" description="Disordered" evidence="1">
    <location>
        <begin position="144"/>
        <end position="167"/>
    </location>
</feature>
<organism evidence="2 3">
    <name type="scientific">Burkholderia plantarii</name>
    <dbReference type="NCBI Taxonomy" id="41899"/>
    <lineage>
        <taxon>Bacteria</taxon>
        <taxon>Pseudomonadati</taxon>
        <taxon>Pseudomonadota</taxon>
        <taxon>Betaproteobacteria</taxon>
        <taxon>Burkholderiales</taxon>
        <taxon>Burkholderiaceae</taxon>
        <taxon>Burkholderia</taxon>
    </lineage>
</organism>
<protein>
    <recommendedName>
        <fullName evidence="4">DUF3318 domain-containing protein</fullName>
    </recommendedName>
</protein>
<dbReference type="HOGENOM" id="CLU_1755446_0_0_4"/>
<proteinExistence type="predicted"/>
<dbReference type="AlphaFoldDB" id="A0A0B6RSR0"/>
<dbReference type="KEGG" id="bpla:bpln_1g06690"/>
<evidence type="ECO:0000313" key="2">
    <source>
        <dbReference type="EMBL" id="AJK45214.1"/>
    </source>
</evidence>